<dbReference type="STRING" id="288705.RSal33209_0604"/>
<dbReference type="KEGG" id="rsa:RSal33209_0604"/>
<dbReference type="HOGENOM" id="CLU_3121865_0_0_11"/>
<keyword evidence="2" id="KW-1185">Reference proteome</keyword>
<reference evidence="2" key="1">
    <citation type="journal article" date="2008" name="J. Bacteriol.">
        <title>Genome sequence of the fish pathogen Renibacterium salmoninarum suggests reductive evolution away from an environmental Arthrobacter ancestor.</title>
        <authorList>
            <person name="Wiens G.D."/>
            <person name="Rockey D.D."/>
            <person name="Wu Z."/>
            <person name="Chang J."/>
            <person name="Levy R."/>
            <person name="Crane S."/>
            <person name="Chen D.S."/>
            <person name="Capri G.R."/>
            <person name="Burnett J.R."/>
            <person name="Sudheesh P.S."/>
            <person name="Schipma M.J."/>
            <person name="Burd H."/>
            <person name="Bhattacharyya A."/>
            <person name="Rhodes L.D."/>
            <person name="Kaul R."/>
            <person name="Strom M.S."/>
        </authorList>
    </citation>
    <scope>NUCLEOTIDE SEQUENCE [LARGE SCALE GENOMIC DNA]</scope>
    <source>
        <strain evidence="2">ATCC 33209 / DSM 20767 / JCM 11484 / NBRC 15589 / NCIMB 2235</strain>
    </source>
</reference>
<dbReference type="EMBL" id="CP000910">
    <property type="protein sequence ID" value="ABY22353.1"/>
    <property type="molecule type" value="Genomic_DNA"/>
</dbReference>
<gene>
    <name evidence="1" type="ordered locus">RSal33209_0604</name>
</gene>
<evidence type="ECO:0000313" key="1">
    <source>
        <dbReference type="EMBL" id="ABY22353.1"/>
    </source>
</evidence>
<dbReference type="Pfam" id="PF06475">
    <property type="entry name" value="Glycolipid_bind"/>
    <property type="match status" value="1"/>
</dbReference>
<dbReference type="AlphaFoldDB" id="A9WLF4"/>
<evidence type="ECO:0000313" key="2">
    <source>
        <dbReference type="Proteomes" id="UP000002007"/>
    </source>
</evidence>
<proteinExistence type="predicted"/>
<dbReference type="InterPro" id="IPR009467">
    <property type="entry name" value="Glycolipid-bd_prot_put"/>
</dbReference>
<accession>A9WLF4</accession>
<organism evidence="1 2">
    <name type="scientific">Renibacterium salmoninarum (strain ATCC 33209 / DSM 20767 / JCM 11484 / NBRC 15589 / NCIMB 2235)</name>
    <dbReference type="NCBI Taxonomy" id="288705"/>
    <lineage>
        <taxon>Bacteria</taxon>
        <taxon>Bacillati</taxon>
        <taxon>Actinomycetota</taxon>
        <taxon>Actinomycetes</taxon>
        <taxon>Micrococcales</taxon>
        <taxon>Micrococcaceae</taxon>
        <taxon>Renibacterium</taxon>
    </lineage>
</organism>
<name>A9WLF4_RENSM</name>
<sequence length="50" mass="5512">MPILRLGAHQFAIEPTNFVMAWIEVPSLRVLRSNQSYASASPENGIGRVS</sequence>
<dbReference type="Proteomes" id="UP000002007">
    <property type="component" value="Chromosome"/>
</dbReference>
<dbReference type="SUPFAM" id="SSF159275">
    <property type="entry name" value="PA1994-like"/>
    <property type="match status" value="1"/>
</dbReference>
<protein>
    <submittedName>
        <fullName evidence="1">Uncharacterized protein</fullName>
    </submittedName>
</protein>